<feature type="compositionally biased region" description="Polar residues" evidence="1">
    <location>
        <begin position="381"/>
        <end position="397"/>
    </location>
</feature>
<feature type="compositionally biased region" description="Low complexity" evidence="1">
    <location>
        <begin position="508"/>
        <end position="520"/>
    </location>
</feature>
<feature type="compositionally biased region" description="Polar residues" evidence="1">
    <location>
        <begin position="587"/>
        <end position="599"/>
    </location>
</feature>
<gene>
    <name evidence="2" type="ORF">BLNAU_20650</name>
</gene>
<comment type="caution">
    <text evidence="2">The sequence shown here is derived from an EMBL/GenBank/DDBJ whole genome shotgun (WGS) entry which is preliminary data.</text>
</comment>
<dbReference type="Proteomes" id="UP001281761">
    <property type="component" value="Unassembled WGS sequence"/>
</dbReference>
<evidence type="ECO:0000313" key="3">
    <source>
        <dbReference type="Proteomes" id="UP001281761"/>
    </source>
</evidence>
<dbReference type="EMBL" id="JARBJD010000299">
    <property type="protein sequence ID" value="KAK2944446.1"/>
    <property type="molecule type" value="Genomic_DNA"/>
</dbReference>
<feature type="region of interest" description="Disordered" evidence="1">
    <location>
        <begin position="587"/>
        <end position="637"/>
    </location>
</feature>
<name>A0ABQ9WY56_9EUKA</name>
<evidence type="ECO:0000256" key="1">
    <source>
        <dbReference type="SAM" id="MobiDB-lite"/>
    </source>
</evidence>
<evidence type="ECO:0000313" key="2">
    <source>
        <dbReference type="EMBL" id="KAK2944446.1"/>
    </source>
</evidence>
<keyword evidence="3" id="KW-1185">Reference proteome</keyword>
<proteinExistence type="predicted"/>
<organism evidence="2 3">
    <name type="scientific">Blattamonas nauphoetae</name>
    <dbReference type="NCBI Taxonomy" id="2049346"/>
    <lineage>
        <taxon>Eukaryota</taxon>
        <taxon>Metamonada</taxon>
        <taxon>Preaxostyla</taxon>
        <taxon>Oxymonadida</taxon>
        <taxon>Blattamonas</taxon>
    </lineage>
</organism>
<reference evidence="2 3" key="1">
    <citation type="journal article" date="2022" name="bioRxiv">
        <title>Genomics of Preaxostyla Flagellates Illuminates Evolutionary Transitions and the Path Towards Mitochondrial Loss.</title>
        <authorList>
            <person name="Novak L.V.F."/>
            <person name="Treitli S.C."/>
            <person name="Pyrih J."/>
            <person name="Halakuc P."/>
            <person name="Pipaliya S.V."/>
            <person name="Vacek V."/>
            <person name="Brzon O."/>
            <person name="Soukal P."/>
            <person name="Eme L."/>
            <person name="Dacks J.B."/>
            <person name="Karnkowska A."/>
            <person name="Elias M."/>
            <person name="Hampl V."/>
        </authorList>
    </citation>
    <scope>NUCLEOTIDE SEQUENCE [LARGE SCALE GENOMIC DNA]</scope>
    <source>
        <strain evidence="2">NAU3</strain>
        <tissue evidence="2">Gut</tissue>
    </source>
</reference>
<feature type="compositionally biased region" description="Basic and acidic residues" evidence="1">
    <location>
        <begin position="524"/>
        <end position="534"/>
    </location>
</feature>
<accession>A0ABQ9WY56</accession>
<feature type="compositionally biased region" description="Polar residues" evidence="1">
    <location>
        <begin position="470"/>
        <end position="486"/>
    </location>
</feature>
<feature type="region of interest" description="Disordered" evidence="1">
    <location>
        <begin position="462"/>
        <end position="541"/>
    </location>
</feature>
<feature type="region of interest" description="Disordered" evidence="1">
    <location>
        <begin position="361"/>
        <end position="397"/>
    </location>
</feature>
<sequence>MIFPCPSTYQEDLDIPKSIFCRANGTAWPLELVSKMLDTHFPGCKMTPKGTQIKGTSQLLISFEVLFETEAQAIAFKKNPPIFLMDPPTIPPRKLSDDYTLYPTKHTTNQVLVKSDGTMSFSDEEFRKRRADIQHCINQHPHHIHNRYAIRHYPDESVRVLFANREDLEQFRAAFHANQARLVDLHSLHPNDKLNNAQDLFIQIQNPPRRQHQTFSDGEIDMIKLRLRNLIESVRVAVLADYRGNNEIRTDTDFVRSLTHHQTGTQTHPSHVIFCKFDQPTVWANMLVCLSLFHRFRSILFPSLQIAKTTAEKLSHKKEVIKKNRQKTILLFDVEVGQRVVTCEISVNGLDKKVVKTLVTKDASDRGKSQTQLRQSRDSRTTSPPITKPIPNSLNLVTGPTIMPNQHTAPSIYFQHRHIQEQAPNILSTGTTSSVSPPQTSFRSDAFIEQSFNPIHPYLLPPHHIPDRTQAASLPHSWQGTPSVNDLNDRSRIPGQTLLKANVSPFVPRSNPSSPPQRSSTDQTRQDQPQRENPPDSPLHLQCHLQNHDDTQSDSYVALDETSSNYFSITFDPNSEFLLSFMNDDSSYSNTTSPRGSSSDSDHPLRPQSAPGRVSSLVLSGAEGDQEEYVSPDLNPPRQGLYTDIELTNFIPPSPRPRPATNDESNMTACDTYDDPLDTWADHIAESTSDPQAETDFLLQNPLANDRTIESDRNSH</sequence>
<protein>
    <submittedName>
        <fullName evidence="2">Uncharacterized protein</fullName>
    </submittedName>
</protein>
<feature type="region of interest" description="Disordered" evidence="1">
    <location>
        <begin position="649"/>
        <end position="674"/>
    </location>
</feature>